<name>A0AAV4RHI9_9ARAC</name>
<keyword evidence="2" id="KW-1185">Reference proteome</keyword>
<sequence length="110" mass="11971">MSDIWDLSPEQNVTGGGGVEILSKAESSGPLRSDDCDQSPALDGSERICHRLMDGWILETARKVSIRRAILCTNKLNTQAAVKRVISIVPKPPLPELLTNSFTLIDLVPC</sequence>
<gene>
    <name evidence="1" type="ORF">CDAR_37771</name>
</gene>
<dbReference type="Proteomes" id="UP001054837">
    <property type="component" value="Unassembled WGS sequence"/>
</dbReference>
<proteinExistence type="predicted"/>
<comment type="caution">
    <text evidence="1">The sequence shown here is derived from an EMBL/GenBank/DDBJ whole genome shotgun (WGS) entry which is preliminary data.</text>
</comment>
<accession>A0AAV4RHI9</accession>
<reference evidence="1 2" key="1">
    <citation type="submission" date="2021-06" db="EMBL/GenBank/DDBJ databases">
        <title>Caerostris darwini draft genome.</title>
        <authorList>
            <person name="Kono N."/>
            <person name="Arakawa K."/>
        </authorList>
    </citation>
    <scope>NUCLEOTIDE SEQUENCE [LARGE SCALE GENOMIC DNA]</scope>
</reference>
<protein>
    <submittedName>
        <fullName evidence="1">Uncharacterized protein</fullName>
    </submittedName>
</protein>
<organism evidence="1 2">
    <name type="scientific">Caerostris darwini</name>
    <dbReference type="NCBI Taxonomy" id="1538125"/>
    <lineage>
        <taxon>Eukaryota</taxon>
        <taxon>Metazoa</taxon>
        <taxon>Ecdysozoa</taxon>
        <taxon>Arthropoda</taxon>
        <taxon>Chelicerata</taxon>
        <taxon>Arachnida</taxon>
        <taxon>Araneae</taxon>
        <taxon>Araneomorphae</taxon>
        <taxon>Entelegynae</taxon>
        <taxon>Araneoidea</taxon>
        <taxon>Araneidae</taxon>
        <taxon>Caerostris</taxon>
    </lineage>
</organism>
<dbReference type="EMBL" id="BPLQ01006042">
    <property type="protein sequence ID" value="GIY19458.1"/>
    <property type="molecule type" value="Genomic_DNA"/>
</dbReference>
<evidence type="ECO:0000313" key="1">
    <source>
        <dbReference type="EMBL" id="GIY19458.1"/>
    </source>
</evidence>
<dbReference type="AlphaFoldDB" id="A0AAV4RHI9"/>
<evidence type="ECO:0000313" key="2">
    <source>
        <dbReference type="Proteomes" id="UP001054837"/>
    </source>
</evidence>